<evidence type="ECO:0000256" key="2">
    <source>
        <dbReference type="ARBA" id="ARBA00011023"/>
    </source>
</evidence>
<dbReference type="SMART" id="SM01087">
    <property type="entry name" value="COG6"/>
    <property type="match status" value="1"/>
</dbReference>
<accession>A0A8T0GRB3</accession>
<dbReference type="InterPro" id="IPR010490">
    <property type="entry name" value="COG6"/>
</dbReference>
<dbReference type="GO" id="GO:0006891">
    <property type="term" value="P:intra-Golgi vesicle-mediated transport"/>
    <property type="evidence" value="ECO:0007669"/>
    <property type="project" value="UniProtKB-UniRule"/>
</dbReference>
<keyword evidence="7 9" id="KW-0472">Membrane</keyword>
<name>A0A8T0GRB3_CERPU</name>
<comment type="caution">
    <text evidence="13">The sequence shown here is derived from an EMBL/GenBank/DDBJ whole genome shotgun (WGS) entry which is preliminary data.</text>
</comment>
<dbReference type="PANTHER" id="PTHR21506">
    <property type="entry name" value="COMPONENT OF OLIGOMERIC GOLGI COMPLEX 6"/>
    <property type="match status" value="1"/>
</dbReference>
<feature type="domain" description="Conserved oligomeric complex COG6 N-terminal" evidence="11">
    <location>
        <begin position="74"/>
        <end position="186"/>
    </location>
</feature>
<feature type="region of interest" description="Disordered" evidence="10">
    <location>
        <begin position="529"/>
        <end position="580"/>
    </location>
</feature>
<reference evidence="13" key="1">
    <citation type="submission" date="2020-06" db="EMBL/GenBank/DDBJ databases">
        <title>WGS assembly of Ceratodon purpureus strain R40.</title>
        <authorList>
            <person name="Carey S.B."/>
            <person name="Jenkins J."/>
            <person name="Shu S."/>
            <person name="Lovell J.T."/>
            <person name="Sreedasyam A."/>
            <person name="Maumus F."/>
            <person name="Tiley G.P."/>
            <person name="Fernandez-Pozo N."/>
            <person name="Barry K."/>
            <person name="Chen C."/>
            <person name="Wang M."/>
            <person name="Lipzen A."/>
            <person name="Daum C."/>
            <person name="Saski C.A."/>
            <person name="Payton A.C."/>
            <person name="Mcbreen J.C."/>
            <person name="Conrad R.E."/>
            <person name="Kollar L.M."/>
            <person name="Olsson S."/>
            <person name="Huttunen S."/>
            <person name="Landis J.B."/>
            <person name="Wickett N.J."/>
            <person name="Johnson M.G."/>
            <person name="Rensing S.A."/>
            <person name="Grimwood J."/>
            <person name="Schmutz J."/>
            <person name="Mcdaniel S.F."/>
        </authorList>
    </citation>
    <scope>NUCLEOTIDE SEQUENCE</scope>
    <source>
        <strain evidence="13">R40</strain>
    </source>
</reference>
<keyword evidence="14" id="KW-1185">Reference proteome</keyword>
<evidence type="ECO:0000256" key="4">
    <source>
        <dbReference type="ARBA" id="ARBA00022448"/>
    </source>
</evidence>
<dbReference type="Pfam" id="PF20653">
    <property type="entry name" value="COG6_C"/>
    <property type="match status" value="1"/>
</dbReference>
<comment type="subcellular location">
    <subcellularLocation>
        <location evidence="1 9">Golgi apparatus membrane</location>
        <topology evidence="1 9">Peripheral membrane protein</topology>
    </subcellularLocation>
</comment>
<protein>
    <recommendedName>
        <fullName evidence="3 9">Conserved oligomeric Golgi complex subunit 6</fullName>
        <shortName evidence="9">COG complex subunit 6</shortName>
    </recommendedName>
    <alternativeName>
        <fullName evidence="8 9">Component of oligomeric Golgi complex 6</fullName>
    </alternativeName>
</protein>
<keyword evidence="6 9" id="KW-0333">Golgi apparatus</keyword>
<evidence type="ECO:0000313" key="13">
    <source>
        <dbReference type="EMBL" id="KAG0560829.1"/>
    </source>
</evidence>
<dbReference type="AlphaFoldDB" id="A0A8T0GRB3"/>
<evidence type="ECO:0000256" key="8">
    <source>
        <dbReference type="ARBA" id="ARBA00031348"/>
    </source>
</evidence>
<gene>
    <name evidence="13" type="ORF">KC19_9G016800</name>
</gene>
<dbReference type="GO" id="GO:0017119">
    <property type="term" value="C:Golgi transport complex"/>
    <property type="evidence" value="ECO:0007669"/>
    <property type="project" value="UniProtKB-UniRule"/>
</dbReference>
<dbReference type="GO" id="GO:0015031">
    <property type="term" value="P:protein transport"/>
    <property type="evidence" value="ECO:0007669"/>
    <property type="project" value="UniProtKB-KW"/>
</dbReference>
<dbReference type="Pfam" id="PF06419">
    <property type="entry name" value="COG6_N"/>
    <property type="match status" value="1"/>
</dbReference>
<dbReference type="InterPro" id="IPR048368">
    <property type="entry name" value="COG6_N"/>
</dbReference>
<evidence type="ECO:0000256" key="5">
    <source>
        <dbReference type="ARBA" id="ARBA00022927"/>
    </source>
</evidence>
<comment type="similarity">
    <text evidence="2 9">Belongs to the COG6 family.</text>
</comment>
<keyword evidence="4 9" id="KW-0813">Transport</keyword>
<dbReference type="GO" id="GO:0000139">
    <property type="term" value="C:Golgi membrane"/>
    <property type="evidence" value="ECO:0007669"/>
    <property type="project" value="UniProtKB-SubCell"/>
</dbReference>
<evidence type="ECO:0000256" key="3">
    <source>
        <dbReference type="ARBA" id="ARBA00020973"/>
    </source>
</evidence>
<evidence type="ECO:0000256" key="10">
    <source>
        <dbReference type="SAM" id="MobiDB-lite"/>
    </source>
</evidence>
<dbReference type="EMBL" id="CM026430">
    <property type="protein sequence ID" value="KAG0560829.1"/>
    <property type="molecule type" value="Genomic_DNA"/>
</dbReference>
<dbReference type="Proteomes" id="UP000822688">
    <property type="component" value="Chromosome 9"/>
</dbReference>
<evidence type="ECO:0000259" key="11">
    <source>
        <dbReference type="Pfam" id="PF06419"/>
    </source>
</evidence>
<evidence type="ECO:0000256" key="1">
    <source>
        <dbReference type="ARBA" id="ARBA00004395"/>
    </source>
</evidence>
<evidence type="ECO:0000256" key="7">
    <source>
        <dbReference type="ARBA" id="ARBA00023136"/>
    </source>
</evidence>
<feature type="region of interest" description="Disordered" evidence="10">
    <location>
        <begin position="349"/>
        <end position="376"/>
    </location>
</feature>
<keyword evidence="5 9" id="KW-0653">Protein transport</keyword>
<feature type="compositionally biased region" description="Polar residues" evidence="10">
    <location>
        <begin position="349"/>
        <end position="364"/>
    </location>
</feature>
<evidence type="ECO:0000256" key="9">
    <source>
        <dbReference type="RuleBase" id="RU365075"/>
    </source>
</evidence>
<sequence>MGRARARSSDRGRRWCGSGIVRAGVAGEARGSACEERIGAMGTMTVAPGLARKLKKVLETRTDSPDLLASLSALSSFYTDNTQQARRSLRTTIERRGLSINEEFLRASESAQKALEAVELEVAGLAECCERIAKSLSSCSSTTSEIVSATERLKQELEHTTQRQDLITAFLNNYQLRPEEVTALREEDISESFFEALLRVQEIHANCKILLRTHHQRAGLELMDMMAVYQEAAYERLCRWVQAECRSLGDNDTPEVSDLLKAAAQSLKDRPVLFKYCAEEVANTRHNALFRRFITALTRGGPGGMPRPIEVHAHDPLRYVGDMLGWIHQALASERELAMALFSTEQNSGTTSRRFSSEASNMGSSGRAASKEYSREDSKAESDMGYVLDRVFEGVCRPFKVRVDQVLHSQPSLLLAYKLNNLLEFYGHTVSDLLGPGASLSVTIREVCDAAQRTVLDIVKARGDKLSRYPSAVAVDLSPPPAVAETMSVLLELIDNYESMMVPAGGQKPDFEPIIQGLLDPLVQMCEQSAEAYGSKPQPGMRRNSGEIPPSGRRPPPMSSSQRRPSSVETLLSGAPNSQASPSVLSLRKMFLINCLSAMQEPLKSHAVADTSVRSLSVRIEANIAALAESELTVILERCGLQKKVTYIKDRIRKSKLGEIVPNEEDFDDGKPMVEADGMSVSAVSESLKLLFGLFLGGNDGGIPEFEQIRVPQFRSESCGRVAKAVAEAYEVVYNAVSDPANGYPDAKSMLRHSPEQMKTILGL</sequence>
<evidence type="ECO:0000313" key="14">
    <source>
        <dbReference type="Proteomes" id="UP000822688"/>
    </source>
</evidence>
<evidence type="ECO:0000256" key="6">
    <source>
        <dbReference type="ARBA" id="ARBA00023034"/>
    </source>
</evidence>
<evidence type="ECO:0000259" key="12">
    <source>
        <dbReference type="Pfam" id="PF20653"/>
    </source>
</evidence>
<comment type="function">
    <text evidence="9">Required for normal Golgi function.</text>
</comment>
<comment type="subunit">
    <text evidence="9">Component of the conserved oligomeric Golgi complex.</text>
</comment>
<organism evidence="13 14">
    <name type="scientific">Ceratodon purpureus</name>
    <name type="common">Fire moss</name>
    <name type="synonym">Dicranum purpureum</name>
    <dbReference type="NCBI Taxonomy" id="3225"/>
    <lineage>
        <taxon>Eukaryota</taxon>
        <taxon>Viridiplantae</taxon>
        <taxon>Streptophyta</taxon>
        <taxon>Embryophyta</taxon>
        <taxon>Bryophyta</taxon>
        <taxon>Bryophytina</taxon>
        <taxon>Bryopsida</taxon>
        <taxon>Dicranidae</taxon>
        <taxon>Pseudoditrichales</taxon>
        <taxon>Ditrichaceae</taxon>
        <taxon>Ceratodon</taxon>
    </lineage>
</organism>
<dbReference type="InterPro" id="IPR048369">
    <property type="entry name" value="COG6_C"/>
</dbReference>
<proteinExistence type="inferred from homology"/>
<feature type="domain" description="Conserved Oligomeric Golgi complex subunit 6 C-terminal" evidence="12">
    <location>
        <begin position="216"/>
        <end position="762"/>
    </location>
</feature>
<dbReference type="PANTHER" id="PTHR21506:SF0">
    <property type="entry name" value="CONSERVED OLIGOMERIC GOLGI COMPLEX SUBUNIT 6"/>
    <property type="match status" value="1"/>
</dbReference>